<dbReference type="OrthoDB" id="411615at2759"/>
<dbReference type="Proteomes" id="UP000235220">
    <property type="component" value="Chromosome 8"/>
</dbReference>
<dbReference type="GeneID" id="108994464"/>
<reference evidence="2" key="1">
    <citation type="submission" date="2025-08" db="UniProtKB">
        <authorList>
            <consortium name="RefSeq"/>
        </authorList>
    </citation>
    <scope>IDENTIFICATION</scope>
    <source>
        <tissue evidence="2">Leaves</tissue>
    </source>
</reference>
<dbReference type="RefSeq" id="XP_018825234.1">
    <property type="nucleotide sequence ID" value="XM_018969689.2"/>
</dbReference>
<accession>A0A2I4F0R3</accession>
<dbReference type="STRING" id="51240.A0A2I4F0R3"/>
<dbReference type="InterPro" id="IPR013103">
    <property type="entry name" value="RVT_2"/>
</dbReference>
<name>A0A2I4F0R3_JUGRE</name>
<dbReference type="SUPFAM" id="SSF56672">
    <property type="entry name" value="DNA/RNA polymerases"/>
    <property type="match status" value="1"/>
</dbReference>
<dbReference type="InterPro" id="IPR043502">
    <property type="entry name" value="DNA/RNA_pol_sf"/>
</dbReference>
<protein>
    <submittedName>
        <fullName evidence="2">Uncharacterized mitochondrial protein AtMg00820-like</fullName>
    </submittedName>
</protein>
<dbReference type="AlphaFoldDB" id="A0A2I4F0R3"/>
<evidence type="ECO:0000313" key="1">
    <source>
        <dbReference type="Proteomes" id="UP000235220"/>
    </source>
</evidence>
<proteinExistence type="predicted"/>
<gene>
    <name evidence="2" type="primary">LOC108994464</name>
</gene>
<dbReference type="KEGG" id="jre:108994464"/>
<sequence>MSISVDTKPEFYHQAIKPSHWRDVMSAEIAALENNYTWTITSLPPDKNLIGCKWVYKIKYHADGSIERYKAKLVAKDYTQIEGLDYSKTFSPVAKIAIIRTLLAIAAVKGLHLTQLDVNNAFVHGDLSVKST</sequence>
<organism evidence="1 2">
    <name type="scientific">Juglans regia</name>
    <name type="common">English walnut</name>
    <dbReference type="NCBI Taxonomy" id="51240"/>
    <lineage>
        <taxon>Eukaryota</taxon>
        <taxon>Viridiplantae</taxon>
        <taxon>Streptophyta</taxon>
        <taxon>Embryophyta</taxon>
        <taxon>Tracheophyta</taxon>
        <taxon>Spermatophyta</taxon>
        <taxon>Magnoliopsida</taxon>
        <taxon>eudicotyledons</taxon>
        <taxon>Gunneridae</taxon>
        <taxon>Pentapetalae</taxon>
        <taxon>rosids</taxon>
        <taxon>fabids</taxon>
        <taxon>Fagales</taxon>
        <taxon>Juglandaceae</taxon>
        <taxon>Juglans</taxon>
    </lineage>
</organism>
<evidence type="ECO:0000313" key="2">
    <source>
        <dbReference type="RefSeq" id="XP_018825234.1"/>
    </source>
</evidence>
<dbReference type="Pfam" id="PF07727">
    <property type="entry name" value="RVT_2"/>
    <property type="match status" value="1"/>
</dbReference>
<dbReference type="Gramene" id="Jr08_13030_p1">
    <property type="protein sequence ID" value="cds.Jr08_13030_p1"/>
    <property type="gene ID" value="Jr08_13030"/>
</dbReference>
<keyword evidence="1" id="KW-1185">Reference proteome</keyword>